<proteinExistence type="predicted"/>
<sequence length="146" mass="16327">IFPAQLPDTGSTDISYSPTLTDTQPLDLTIHPPLDPGVQEILDYSPPTIEERFPPISLDQLPTPPPSFDQLPTAPLLDHLLPPSPIQPDPEPINWDRLFRLYSSPSNKGDKFISVYIPGNSSPFLVQYRHLIPICSWITFLASRSQ</sequence>
<name>A0A151IYB4_9HYME</name>
<protein>
    <submittedName>
        <fullName evidence="2">Uncharacterized protein</fullName>
    </submittedName>
</protein>
<accession>A0A151IYB4</accession>
<dbReference type="EMBL" id="KQ980768">
    <property type="protein sequence ID" value="KYN13295.1"/>
    <property type="molecule type" value="Genomic_DNA"/>
</dbReference>
<feature type="region of interest" description="Disordered" evidence="1">
    <location>
        <begin position="1"/>
        <end position="24"/>
    </location>
</feature>
<evidence type="ECO:0000313" key="3">
    <source>
        <dbReference type="Proteomes" id="UP000078492"/>
    </source>
</evidence>
<evidence type="ECO:0000256" key="1">
    <source>
        <dbReference type="SAM" id="MobiDB-lite"/>
    </source>
</evidence>
<dbReference type="AlphaFoldDB" id="A0A151IYB4"/>
<organism evidence="2 3">
    <name type="scientific">Trachymyrmex cornetzi</name>
    <dbReference type="NCBI Taxonomy" id="471704"/>
    <lineage>
        <taxon>Eukaryota</taxon>
        <taxon>Metazoa</taxon>
        <taxon>Ecdysozoa</taxon>
        <taxon>Arthropoda</taxon>
        <taxon>Hexapoda</taxon>
        <taxon>Insecta</taxon>
        <taxon>Pterygota</taxon>
        <taxon>Neoptera</taxon>
        <taxon>Endopterygota</taxon>
        <taxon>Hymenoptera</taxon>
        <taxon>Apocrita</taxon>
        <taxon>Aculeata</taxon>
        <taxon>Formicoidea</taxon>
        <taxon>Formicidae</taxon>
        <taxon>Myrmicinae</taxon>
        <taxon>Trachymyrmex</taxon>
    </lineage>
</organism>
<keyword evidence="3" id="KW-1185">Reference proteome</keyword>
<feature type="non-terminal residue" evidence="2">
    <location>
        <position position="1"/>
    </location>
</feature>
<dbReference type="Proteomes" id="UP000078492">
    <property type="component" value="Unassembled WGS sequence"/>
</dbReference>
<evidence type="ECO:0000313" key="2">
    <source>
        <dbReference type="EMBL" id="KYN13295.1"/>
    </source>
</evidence>
<reference evidence="2 3" key="1">
    <citation type="submission" date="2015-09" db="EMBL/GenBank/DDBJ databases">
        <title>Trachymyrmex cornetzi WGS genome.</title>
        <authorList>
            <person name="Nygaard S."/>
            <person name="Hu H."/>
            <person name="Boomsma J."/>
            <person name="Zhang G."/>
        </authorList>
    </citation>
    <scope>NUCLEOTIDE SEQUENCE [LARGE SCALE GENOMIC DNA]</scope>
    <source>
        <strain evidence="2">Tcor2-1</strain>
        <tissue evidence="2">Whole body</tissue>
    </source>
</reference>
<feature type="compositionally biased region" description="Polar residues" evidence="1">
    <location>
        <begin position="8"/>
        <end position="17"/>
    </location>
</feature>
<gene>
    <name evidence="2" type="ORF">ALC57_14512</name>
</gene>